<accession>A0A026X0E6</accession>
<organism evidence="1 2">
    <name type="scientific">Ooceraea biroi</name>
    <name type="common">Clonal raider ant</name>
    <name type="synonym">Cerapachys biroi</name>
    <dbReference type="NCBI Taxonomy" id="2015173"/>
    <lineage>
        <taxon>Eukaryota</taxon>
        <taxon>Metazoa</taxon>
        <taxon>Ecdysozoa</taxon>
        <taxon>Arthropoda</taxon>
        <taxon>Hexapoda</taxon>
        <taxon>Insecta</taxon>
        <taxon>Pterygota</taxon>
        <taxon>Neoptera</taxon>
        <taxon>Endopterygota</taxon>
        <taxon>Hymenoptera</taxon>
        <taxon>Apocrita</taxon>
        <taxon>Aculeata</taxon>
        <taxon>Formicoidea</taxon>
        <taxon>Formicidae</taxon>
        <taxon>Dorylinae</taxon>
        <taxon>Ooceraea</taxon>
    </lineage>
</organism>
<evidence type="ECO:0000313" key="2">
    <source>
        <dbReference type="Proteomes" id="UP000053097"/>
    </source>
</evidence>
<dbReference type="AlphaFoldDB" id="A0A026X0E6"/>
<proteinExistence type="predicted"/>
<evidence type="ECO:0000313" key="1">
    <source>
        <dbReference type="EMBL" id="EZA60869.1"/>
    </source>
</evidence>
<name>A0A026X0E6_OOCBI</name>
<dbReference type="Proteomes" id="UP000053097">
    <property type="component" value="Unassembled WGS sequence"/>
</dbReference>
<keyword evidence="2" id="KW-1185">Reference proteome</keyword>
<dbReference type="EMBL" id="KK107064">
    <property type="protein sequence ID" value="EZA60869.1"/>
    <property type="molecule type" value="Genomic_DNA"/>
</dbReference>
<protein>
    <submittedName>
        <fullName evidence="1">Uncharacterized protein</fullName>
    </submittedName>
</protein>
<gene>
    <name evidence="1" type="ORF">X777_13071</name>
</gene>
<sequence>MEKRCMPLGGISGSHHVFGRVPRIVLYVMREKHRISQKMRLESVTPHHVALYTYRV</sequence>
<reference evidence="1 2" key="1">
    <citation type="journal article" date="2014" name="Curr. Biol.">
        <title>The genome of the clonal raider ant Cerapachys biroi.</title>
        <authorList>
            <person name="Oxley P.R."/>
            <person name="Ji L."/>
            <person name="Fetter-Pruneda I."/>
            <person name="McKenzie S.K."/>
            <person name="Li C."/>
            <person name="Hu H."/>
            <person name="Zhang G."/>
            <person name="Kronauer D.J."/>
        </authorList>
    </citation>
    <scope>NUCLEOTIDE SEQUENCE [LARGE SCALE GENOMIC DNA]</scope>
</reference>